<evidence type="ECO:0000259" key="2">
    <source>
        <dbReference type="Pfam" id="PF13625"/>
    </source>
</evidence>
<dbReference type="InterPro" id="IPR026881">
    <property type="entry name" value="WYL_dom"/>
</dbReference>
<accession>A0A7L4YQF7</accession>
<feature type="domain" description="WYL" evidence="1">
    <location>
        <begin position="711"/>
        <end position="772"/>
    </location>
</feature>
<dbReference type="Pfam" id="PF13625">
    <property type="entry name" value="Helicase_C_3"/>
    <property type="match status" value="1"/>
</dbReference>
<dbReference type="Pfam" id="PF13280">
    <property type="entry name" value="WYL"/>
    <property type="match status" value="1"/>
</dbReference>
<evidence type="ECO:0000313" key="3">
    <source>
        <dbReference type="EMBL" id="QHC01134.1"/>
    </source>
</evidence>
<organism evidence="3 4">
    <name type="scientific">Epidermidibacterium keratini</name>
    <dbReference type="NCBI Taxonomy" id="1891644"/>
    <lineage>
        <taxon>Bacteria</taxon>
        <taxon>Bacillati</taxon>
        <taxon>Actinomycetota</taxon>
        <taxon>Actinomycetes</taxon>
        <taxon>Sporichthyales</taxon>
        <taxon>Sporichthyaceae</taxon>
        <taxon>Epidermidibacterium</taxon>
    </lineage>
</organism>
<name>A0A7L4YQF7_9ACTN</name>
<evidence type="ECO:0000313" key="4">
    <source>
        <dbReference type="Proteomes" id="UP000463857"/>
    </source>
</evidence>
<dbReference type="KEGG" id="eke:EK0264_13080"/>
<evidence type="ECO:0008006" key="5">
    <source>
        <dbReference type="Google" id="ProtNLM"/>
    </source>
</evidence>
<protein>
    <recommendedName>
        <fullName evidence="5">Helicase XPB/Ssl2 N-terminal domain-containing protein</fullName>
    </recommendedName>
</protein>
<keyword evidence="4" id="KW-1185">Reference proteome</keyword>
<dbReference type="OrthoDB" id="3415124at2"/>
<feature type="domain" description="Helicase XPB/Ssl2 N-terminal" evidence="2">
    <location>
        <begin position="497"/>
        <end position="619"/>
    </location>
</feature>
<dbReference type="PROSITE" id="PS52050">
    <property type="entry name" value="WYL"/>
    <property type="match status" value="1"/>
</dbReference>
<dbReference type="Proteomes" id="UP000463857">
    <property type="component" value="Chromosome"/>
</dbReference>
<gene>
    <name evidence="3" type="ORF">EK0264_13080</name>
</gene>
<proteinExistence type="predicted"/>
<dbReference type="AlphaFoldDB" id="A0A7L4YQF7"/>
<dbReference type="InParanoid" id="A0A7L4YQF7"/>
<reference evidence="3 4" key="1">
    <citation type="journal article" date="2018" name="Int. J. Syst. Evol. Microbiol.">
        <title>Epidermidibacterium keratini gen. nov., sp. nov., a member of the family Sporichthyaceae, isolated from keratin epidermis.</title>
        <authorList>
            <person name="Lee D.G."/>
            <person name="Trujillo M.E."/>
            <person name="Kang S."/>
            <person name="Nam J.J."/>
            <person name="Kim Y.J."/>
        </authorList>
    </citation>
    <scope>NUCLEOTIDE SEQUENCE [LARGE SCALE GENOMIC DNA]</scope>
    <source>
        <strain evidence="3 4">EPI-7</strain>
    </source>
</reference>
<dbReference type="RefSeq" id="WP_159546271.1">
    <property type="nucleotide sequence ID" value="NZ_CP047156.1"/>
</dbReference>
<dbReference type="EMBL" id="CP047156">
    <property type="protein sequence ID" value="QHC01134.1"/>
    <property type="molecule type" value="Genomic_DNA"/>
</dbReference>
<dbReference type="InterPro" id="IPR032830">
    <property type="entry name" value="XPB/Ssl2_N"/>
</dbReference>
<evidence type="ECO:0000259" key="1">
    <source>
        <dbReference type="Pfam" id="PF13280"/>
    </source>
</evidence>
<sequence>MTPRPRTLAEWLRSRDDDWLRALISARPDVSFPPPSDFSTLAQRLGVRVSVTQACDDLDAWHTQVLEGLLLCPAPAHVDDVHAMLPDVDREAVSSAIDRLRSLALVWGEDDSLNVVGTVREVSNRFVAGLGRPAAELFIGYPNDDIRTVMRHLQLPYAAQPTATALVAEKLRTAQFVQEVLERAPQGSRDVLDRLSGQVPAGELSGADNLVEATDDSPPVRWLLSHGLLTYVGSNYVELPREVGLVLRGNRQLGPALIDPPAYDGKRLSQSDADGAGATHLQDAVRQLTDLIELIGQQRPRVLRTGGLGTREARKLAKSFGDDLSTTHLLLHIAQVAGLISASSQVDSTWLPTDKYDAWRDEPLESQWSALATAWLGMQAQPWLADPGVGETPHVLSAGTNRASAPTMRARILTAADALGPGAVATVPSVTAYAGWRWPRRMSHGAESLIEHTLREAEGLGITGRGALSSMGRALLHEPDRLAAIALAALPEPVEHVLLQADHTAIAPGRLSADLAHDMHLIADVESAGGATVFRISDASVRRGLDHGLSVGEIHAILRERSATPPPQSLSYLIDDVGRRHGALRIGGASAYLRCDDESQLDTLLSHASLAGLELRRIAPTVVVCTSAPEDLLVAVREAGFAPSFENSSGVIAIAPEDEPRARPKATQLARRSGLDDHDVTEIVHRLRTSDKARSSLTATGSIPGVSTASTLAVLNDAVAGHSQLSMDYIDENARMSTRLVVPSRLAGGYLYAYDQGSKSAQRFAVHRIMAVSLAYAADD</sequence>